<dbReference type="CDD" id="cd00383">
    <property type="entry name" value="trans_reg_C"/>
    <property type="match status" value="1"/>
</dbReference>
<dbReference type="SUPFAM" id="SSF46894">
    <property type="entry name" value="C-terminal effector domain of the bipartite response regulators"/>
    <property type="match status" value="1"/>
</dbReference>
<dbReference type="PANTHER" id="PTHR48111">
    <property type="entry name" value="REGULATOR OF RPOS"/>
    <property type="match status" value="1"/>
</dbReference>
<dbReference type="FunFam" id="3.40.50.2300:FF:000001">
    <property type="entry name" value="DNA-binding response regulator PhoB"/>
    <property type="match status" value="1"/>
</dbReference>
<keyword evidence="1 6" id="KW-0597">Phosphoprotein</keyword>
<dbReference type="Gene3D" id="3.40.50.2300">
    <property type="match status" value="1"/>
</dbReference>
<feature type="modified residue" description="4-aspartylphosphate" evidence="6">
    <location>
        <position position="55"/>
    </location>
</feature>
<dbReference type="GO" id="GO:0000156">
    <property type="term" value="F:phosphorelay response regulator activity"/>
    <property type="evidence" value="ECO:0007669"/>
    <property type="project" value="TreeGrafter"/>
</dbReference>
<evidence type="ECO:0000313" key="10">
    <source>
        <dbReference type="EMBL" id="TQV83563.1"/>
    </source>
</evidence>
<dbReference type="SMART" id="SM00448">
    <property type="entry name" value="REC"/>
    <property type="match status" value="1"/>
</dbReference>
<dbReference type="GO" id="GO:0005829">
    <property type="term" value="C:cytosol"/>
    <property type="evidence" value="ECO:0007669"/>
    <property type="project" value="TreeGrafter"/>
</dbReference>
<evidence type="ECO:0000256" key="1">
    <source>
        <dbReference type="ARBA" id="ARBA00022553"/>
    </source>
</evidence>
<dbReference type="PROSITE" id="PS51755">
    <property type="entry name" value="OMPR_PHOB"/>
    <property type="match status" value="1"/>
</dbReference>
<dbReference type="OrthoDB" id="9784252at2"/>
<evidence type="ECO:0000256" key="4">
    <source>
        <dbReference type="ARBA" id="ARBA00023125"/>
    </source>
</evidence>
<dbReference type="GO" id="GO:0032993">
    <property type="term" value="C:protein-DNA complex"/>
    <property type="evidence" value="ECO:0007669"/>
    <property type="project" value="TreeGrafter"/>
</dbReference>
<feature type="DNA-binding region" description="OmpR/PhoB-type" evidence="7">
    <location>
        <begin position="130"/>
        <end position="226"/>
    </location>
</feature>
<dbReference type="GO" id="GO:0000976">
    <property type="term" value="F:transcription cis-regulatory region binding"/>
    <property type="evidence" value="ECO:0007669"/>
    <property type="project" value="TreeGrafter"/>
</dbReference>
<dbReference type="InterPro" id="IPR011006">
    <property type="entry name" value="CheY-like_superfamily"/>
</dbReference>
<dbReference type="Proteomes" id="UP000315252">
    <property type="component" value="Unassembled WGS sequence"/>
</dbReference>
<evidence type="ECO:0000256" key="3">
    <source>
        <dbReference type="ARBA" id="ARBA00023015"/>
    </source>
</evidence>
<dbReference type="InterPro" id="IPR001867">
    <property type="entry name" value="OmpR/PhoB-type_DNA-bd"/>
</dbReference>
<evidence type="ECO:0000256" key="2">
    <source>
        <dbReference type="ARBA" id="ARBA00023012"/>
    </source>
</evidence>
<dbReference type="Gene3D" id="1.10.10.10">
    <property type="entry name" value="Winged helix-like DNA-binding domain superfamily/Winged helix DNA-binding domain"/>
    <property type="match status" value="1"/>
</dbReference>
<dbReference type="InterPro" id="IPR001789">
    <property type="entry name" value="Sig_transdc_resp-reg_receiver"/>
</dbReference>
<reference evidence="10 11" key="1">
    <citation type="submission" date="2019-06" db="EMBL/GenBank/DDBJ databases">
        <title>Whole genome sequence for Rhodospirillaceae sp. R148.</title>
        <authorList>
            <person name="Wang G."/>
        </authorList>
    </citation>
    <scope>NUCLEOTIDE SEQUENCE [LARGE SCALE GENOMIC DNA]</scope>
    <source>
        <strain evidence="10 11">R148</strain>
    </source>
</reference>
<comment type="caution">
    <text evidence="10">The sequence shown here is derived from an EMBL/GenBank/DDBJ whole genome shotgun (WGS) entry which is preliminary data.</text>
</comment>
<name>A0A545U2D1_9PROT</name>
<keyword evidence="11" id="KW-1185">Reference proteome</keyword>
<keyword evidence="3" id="KW-0805">Transcription regulation</keyword>
<organism evidence="10 11">
    <name type="scientific">Denitrobaculum tricleocarpae</name>
    <dbReference type="NCBI Taxonomy" id="2591009"/>
    <lineage>
        <taxon>Bacteria</taxon>
        <taxon>Pseudomonadati</taxon>
        <taxon>Pseudomonadota</taxon>
        <taxon>Alphaproteobacteria</taxon>
        <taxon>Rhodospirillales</taxon>
        <taxon>Rhodospirillaceae</taxon>
        <taxon>Denitrobaculum</taxon>
    </lineage>
</organism>
<protein>
    <submittedName>
        <fullName evidence="10">Response regulator</fullName>
    </submittedName>
</protein>
<dbReference type="PROSITE" id="PS50110">
    <property type="entry name" value="RESPONSE_REGULATORY"/>
    <property type="match status" value="1"/>
</dbReference>
<evidence type="ECO:0000256" key="7">
    <source>
        <dbReference type="PROSITE-ProRule" id="PRU01091"/>
    </source>
</evidence>
<dbReference type="PANTHER" id="PTHR48111:SF4">
    <property type="entry name" value="DNA-BINDING DUAL TRANSCRIPTIONAL REGULATOR OMPR"/>
    <property type="match status" value="1"/>
</dbReference>
<dbReference type="GO" id="GO:0006355">
    <property type="term" value="P:regulation of DNA-templated transcription"/>
    <property type="evidence" value="ECO:0007669"/>
    <property type="project" value="InterPro"/>
</dbReference>
<dbReference type="SMART" id="SM00862">
    <property type="entry name" value="Trans_reg_C"/>
    <property type="match status" value="1"/>
</dbReference>
<dbReference type="InterPro" id="IPR016032">
    <property type="entry name" value="Sig_transdc_resp-reg_C-effctor"/>
</dbReference>
<dbReference type="AlphaFoldDB" id="A0A545U2D1"/>
<proteinExistence type="predicted"/>
<evidence type="ECO:0000256" key="5">
    <source>
        <dbReference type="ARBA" id="ARBA00023163"/>
    </source>
</evidence>
<evidence type="ECO:0000256" key="6">
    <source>
        <dbReference type="PROSITE-ProRule" id="PRU00169"/>
    </source>
</evidence>
<sequence length="227" mass="25453">MDEPAHILVVDDDKRLRELLRKYLSDQKFRVTTASDAEDARAKLSAFAFDIIVLDIMMPGENGLELTAWLRSSNKVPILLLSAMGESGDRISGLELGADDYLSKPFEPRELVLRINAILRRVESTAPAITGEISFGDFSFDLSREELRRDDEYIRLTAAESSLLKALARSPGVPVSREALTSESPVDANNRTIDVQVTRLRRKIESDPKYPRYLQTVRGTGYVLIPD</sequence>
<dbReference type="Pfam" id="PF00072">
    <property type="entry name" value="Response_reg"/>
    <property type="match status" value="1"/>
</dbReference>
<dbReference type="Gene3D" id="6.10.250.690">
    <property type="match status" value="1"/>
</dbReference>
<dbReference type="SUPFAM" id="SSF52172">
    <property type="entry name" value="CheY-like"/>
    <property type="match status" value="1"/>
</dbReference>
<dbReference type="Pfam" id="PF00486">
    <property type="entry name" value="Trans_reg_C"/>
    <property type="match status" value="1"/>
</dbReference>
<keyword evidence="4 7" id="KW-0238">DNA-binding</keyword>
<dbReference type="EMBL" id="VHSH01000001">
    <property type="protein sequence ID" value="TQV83563.1"/>
    <property type="molecule type" value="Genomic_DNA"/>
</dbReference>
<evidence type="ECO:0000259" key="8">
    <source>
        <dbReference type="PROSITE" id="PS50110"/>
    </source>
</evidence>
<gene>
    <name evidence="10" type="ORF">FKG95_02945</name>
</gene>
<keyword evidence="2" id="KW-0902">Two-component regulatory system</keyword>
<evidence type="ECO:0000259" key="9">
    <source>
        <dbReference type="PROSITE" id="PS51755"/>
    </source>
</evidence>
<dbReference type="RefSeq" id="WP_142894800.1">
    <property type="nucleotide sequence ID" value="NZ_ML660052.1"/>
</dbReference>
<accession>A0A545U2D1</accession>
<keyword evidence="5" id="KW-0804">Transcription</keyword>
<dbReference type="InterPro" id="IPR036388">
    <property type="entry name" value="WH-like_DNA-bd_sf"/>
</dbReference>
<evidence type="ECO:0000313" key="11">
    <source>
        <dbReference type="Proteomes" id="UP000315252"/>
    </source>
</evidence>
<dbReference type="InterPro" id="IPR039420">
    <property type="entry name" value="WalR-like"/>
</dbReference>
<feature type="domain" description="Response regulatory" evidence="8">
    <location>
        <begin position="6"/>
        <end position="119"/>
    </location>
</feature>
<feature type="domain" description="OmpR/PhoB-type" evidence="9">
    <location>
        <begin position="130"/>
        <end position="226"/>
    </location>
</feature>